<evidence type="ECO:0000313" key="14">
    <source>
        <dbReference type="EMBL" id="KAG2592315.1"/>
    </source>
</evidence>
<keyword evidence="15" id="KW-1185">Reference proteome</keyword>
<keyword evidence="9" id="KW-0234">DNA repair</keyword>
<organism evidence="14 15">
    <name type="scientific">Panicum virgatum</name>
    <name type="common">Blackwell switchgrass</name>
    <dbReference type="NCBI Taxonomy" id="38727"/>
    <lineage>
        <taxon>Eukaryota</taxon>
        <taxon>Viridiplantae</taxon>
        <taxon>Streptophyta</taxon>
        <taxon>Embryophyta</taxon>
        <taxon>Tracheophyta</taxon>
        <taxon>Spermatophyta</taxon>
        <taxon>Magnoliopsida</taxon>
        <taxon>Liliopsida</taxon>
        <taxon>Poales</taxon>
        <taxon>Poaceae</taxon>
        <taxon>PACMAD clade</taxon>
        <taxon>Panicoideae</taxon>
        <taxon>Panicodae</taxon>
        <taxon>Paniceae</taxon>
        <taxon>Panicinae</taxon>
        <taxon>Panicum</taxon>
        <taxon>Panicum sect. Hiantes</taxon>
    </lineage>
</organism>
<evidence type="ECO:0000259" key="13">
    <source>
        <dbReference type="Pfam" id="PF17942"/>
    </source>
</evidence>
<protein>
    <recommendedName>
        <fullName evidence="13">Morc S5 domain-containing protein</fullName>
    </recommendedName>
</protein>
<feature type="compositionally biased region" description="Polar residues" evidence="12">
    <location>
        <begin position="616"/>
        <end position="634"/>
    </location>
</feature>
<comment type="subunit">
    <text evidence="3">Homodimer.</text>
</comment>
<keyword evidence="8" id="KW-0943">RNA-mediated gene silencing</keyword>
<evidence type="ECO:0000256" key="6">
    <source>
        <dbReference type="ARBA" id="ARBA00022763"/>
    </source>
</evidence>
<evidence type="ECO:0000256" key="2">
    <source>
        <dbReference type="ARBA" id="ARBA00007845"/>
    </source>
</evidence>
<dbReference type="InterPro" id="IPR045261">
    <property type="entry name" value="MORC_ATPase"/>
</dbReference>
<keyword evidence="5" id="KW-0255">Endonuclease</keyword>
<evidence type="ECO:0000256" key="8">
    <source>
        <dbReference type="ARBA" id="ARBA00023158"/>
    </source>
</evidence>
<dbReference type="Gene3D" id="3.30.565.10">
    <property type="entry name" value="Histidine kinase-like ATPase, C-terminal domain"/>
    <property type="match status" value="1"/>
</dbReference>
<name>A0A8T0S531_PANVG</name>
<evidence type="ECO:0000256" key="5">
    <source>
        <dbReference type="ARBA" id="ARBA00022759"/>
    </source>
</evidence>
<keyword evidence="6" id="KW-0227">DNA damage</keyword>
<feature type="compositionally biased region" description="Basic and acidic residues" evidence="12">
    <location>
        <begin position="645"/>
        <end position="654"/>
    </location>
</feature>
<feature type="coiled-coil region" evidence="11">
    <location>
        <begin position="678"/>
        <end position="740"/>
    </location>
</feature>
<gene>
    <name evidence="14" type="ORF">PVAP13_5NG550800</name>
</gene>
<dbReference type="AlphaFoldDB" id="A0A8T0S531"/>
<dbReference type="GO" id="GO:0005634">
    <property type="term" value="C:nucleus"/>
    <property type="evidence" value="ECO:0007669"/>
    <property type="project" value="UniProtKB-SubCell"/>
</dbReference>
<dbReference type="GO" id="GO:0031047">
    <property type="term" value="P:regulatory ncRNA-mediated gene silencing"/>
    <property type="evidence" value="ECO:0007669"/>
    <property type="project" value="UniProtKB-KW"/>
</dbReference>
<evidence type="ECO:0000256" key="7">
    <source>
        <dbReference type="ARBA" id="ARBA00023054"/>
    </source>
</evidence>
<dbReference type="InterPro" id="IPR036890">
    <property type="entry name" value="HATPase_C_sf"/>
</dbReference>
<comment type="caution">
    <text evidence="14">The sequence shown here is derived from an EMBL/GenBank/DDBJ whole genome shotgun (WGS) entry which is preliminary data.</text>
</comment>
<dbReference type="GO" id="GO:0016887">
    <property type="term" value="F:ATP hydrolysis activity"/>
    <property type="evidence" value="ECO:0007669"/>
    <property type="project" value="InterPro"/>
</dbReference>
<evidence type="ECO:0000256" key="11">
    <source>
        <dbReference type="SAM" id="Coils"/>
    </source>
</evidence>
<dbReference type="SUPFAM" id="SSF55874">
    <property type="entry name" value="ATPase domain of HSP90 chaperone/DNA topoisomerase II/histidine kinase"/>
    <property type="match status" value="1"/>
</dbReference>
<evidence type="ECO:0000256" key="9">
    <source>
        <dbReference type="ARBA" id="ARBA00023204"/>
    </source>
</evidence>
<dbReference type="Pfam" id="PF13589">
    <property type="entry name" value="HATPase_c_3"/>
    <property type="match status" value="1"/>
</dbReference>
<proteinExistence type="inferred from homology"/>
<dbReference type="InterPro" id="IPR041006">
    <property type="entry name" value="Morc_S5"/>
</dbReference>
<dbReference type="Proteomes" id="UP000823388">
    <property type="component" value="Chromosome 5N"/>
</dbReference>
<dbReference type="GO" id="GO:0006281">
    <property type="term" value="P:DNA repair"/>
    <property type="evidence" value="ECO:0007669"/>
    <property type="project" value="UniProtKB-KW"/>
</dbReference>
<evidence type="ECO:0000256" key="3">
    <source>
        <dbReference type="ARBA" id="ARBA00011738"/>
    </source>
</evidence>
<evidence type="ECO:0000256" key="12">
    <source>
        <dbReference type="SAM" id="MobiDB-lite"/>
    </source>
</evidence>
<dbReference type="EMBL" id="CM029046">
    <property type="protein sequence ID" value="KAG2592315.1"/>
    <property type="molecule type" value="Genomic_DNA"/>
</dbReference>
<dbReference type="GO" id="GO:0004519">
    <property type="term" value="F:endonuclease activity"/>
    <property type="evidence" value="ECO:0007669"/>
    <property type="project" value="UniProtKB-KW"/>
</dbReference>
<sequence>MNSNRPTDVVTADAMDAQVDIKPFLSPITAIPIQRGLHGPSTFQAAATQSERGGARVLTGVQPQTLAEAACVLNRAASELSGGIGDRTCGADEASEGTSARRPCPAPRLSRKFWGAGDYDAGAGSSAPQPTVQNRMCVHPEFLHSNATSHKWPFGAVAELLDNAVDEIENSGATKILVDKVIDNRNGSPALLVQDDGGGMDPDSLRRCMSFGFSEKQSGSSIGQYGNGFKTSTMRLGADVIVFSRCTKSGGPTQSIGLLSYTFLVETGQTDVVVPVVEYKCNLLRGQTTRLERHGSEHFSSNLSVLLKWSPFATEEELLKNFSDIGPHGTKIIVFNLWSNDDGNLELDFDTNPEDIMISGAPKPEEISNAVKRTNENHLANRLRYSLRVYISVLYLELPDYFKIILREKEVKRHCIAADIIYPECISYKPQISGRQEAEVITIIGFLDGAPTISVHGFNIYHRNRLILPFHRALSSASSKGRGVAGVLDADFIKPTHDKQDFEKSQLFQRLMNRLRDMTTEYWDIYCHKIGYGKTPRVRAAPIPPPRPPPVMLPMESGTAEPLEGTAPAPVVSLPPLRPQGTCVNAVPIAIAPPSFGSAPAGAGTAGVAPRAPTGHSPSDTQIMQANQRTSSSLAPGPDLKRKRSDRDAALTVPLEKRATHDLVGSSSSGDQVCQYTRDRERREFSFLKMENRMLREECSQFEMQEKELLQKEQDLQIQIDQAKEQYSSLLNEYVSVVAEAPAPKRTKP</sequence>
<feature type="region of interest" description="Disordered" evidence="12">
    <location>
        <begin position="599"/>
        <end position="654"/>
    </location>
</feature>
<dbReference type="Pfam" id="PF17942">
    <property type="entry name" value="Morc6_S5"/>
    <property type="match status" value="1"/>
</dbReference>
<dbReference type="GO" id="GO:0031349">
    <property type="term" value="P:positive regulation of defense response"/>
    <property type="evidence" value="ECO:0007669"/>
    <property type="project" value="UniProtKB-ARBA"/>
</dbReference>
<feature type="compositionally biased region" description="Low complexity" evidence="12">
    <location>
        <begin position="599"/>
        <end position="615"/>
    </location>
</feature>
<dbReference type="PANTHER" id="PTHR23336:SF73">
    <property type="entry name" value="PROTEIN MICRORCHIDIA 6"/>
    <property type="match status" value="1"/>
</dbReference>
<accession>A0A8T0S531</accession>
<comment type="similarity">
    <text evidence="2">Belongs to the MORC ATPase protein family.</text>
</comment>
<evidence type="ECO:0000256" key="1">
    <source>
        <dbReference type="ARBA" id="ARBA00004123"/>
    </source>
</evidence>
<evidence type="ECO:0000256" key="4">
    <source>
        <dbReference type="ARBA" id="ARBA00022722"/>
    </source>
</evidence>
<evidence type="ECO:0000313" key="15">
    <source>
        <dbReference type="Proteomes" id="UP000823388"/>
    </source>
</evidence>
<reference evidence="14" key="1">
    <citation type="submission" date="2020-05" db="EMBL/GenBank/DDBJ databases">
        <title>WGS assembly of Panicum virgatum.</title>
        <authorList>
            <person name="Lovell J.T."/>
            <person name="Jenkins J."/>
            <person name="Shu S."/>
            <person name="Juenger T.E."/>
            <person name="Schmutz J."/>
        </authorList>
    </citation>
    <scope>NUCLEOTIDE SEQUENCE</scope>
    <source>
        <strain evidence="14">AP13</strain>
    </source>
</reference>
<keyword evidence="7 11" id="KW-0175">Coiled coil</keyword>
<feature type="domain" description="Morc S5" evidence="13">
    <location>
        <begin position="385"/>
        <end position="523"/>
    </location>
</feature>
<comment type="subcellular location">
    <subcellularLocation>
        <location evidence="1">Nucleus</location>
    </subcellularLocation>
</comment>
<keyword evidence="5" id="KW-0378">Hydrolase</keyword>
<keyword evidence="10" id="KW-0539">Nucleus</keyword>
<dbReference type="PANTHER" id="PTHR23336">
    <property type="entry name" value="ZINC FINGER CW-TYPE COILED-COIL DOMAIN PROTEIN 3"/>
    <property type="match status" value="1"/>
</dbReference>
<evidence type="ECO:0000256" key="10">
    <source>
        <dbReference type="ARBA" id="ARBA00023242"/>
    </source>
</evidence>
<keyword evidence="4" id="KW-0540">Nuclease</keyword>